<feature type="compositionally biased region" description="Polar residues" evidence="1">
    <location>
        <begin position="218"/>
        <end position="231"/>
    </location>
</feature>
<evidence type="ECO:0000313" key="2">
    <source>
        <dbReference type="EMBL" id="WMV30205.1"/>
    </source>
</evidence>
<sequence>MEMECYPKRLPAKRITFLSEERHEPGRIPCLSSQENNQDKELTSNHREEPMQYDQEKLSTKETSEINVLRQMQGDENAAANHNQKAQYMNTKAITRTPQENQQITGGKAIWKVKDKINPNENAMQQSKEYGGMQPNSNIMETTGKSVNFAPNNYDHNFPPYNIIHNCPNEHEEGQILVQNRATKQSENNTQKDPVVDSKIPPPIKVSSNFDTYRPNHQRNNQSSPRQTSSNFDVYRPVQQKTSQNNLEQNLQKLPVNNSINRNNNLQIPDPDPPPL</sequence>
<reference evidence="2" key="1">
    <citation type="submission" date="2023-08" db="EMBL/GenBank/DDBJ databases">
        <title>A de novo genome assembly of Solanum verrucosum Schlechtendal, a Mexican diploid species geographically isolated from the other diploid A-genome species in potato relatives.</title>
        <authorList>
            <person name="Hosaka K."/>
        </authorList>
    </citation>
    <scope>NUCLEOTIDE SEQUENCE</scope>
    <source>
        <tissue evidence="2">Young leaves</tissue>
    </source>
</reference>
<name>A0AAF0TXS5_SOLVR</name>
<evidence type="ECO:0000256" key="1">
    <source>
        <dbReference type="SAM" id="MobiDB-lite"/>
    </source>
</evidence>
<accession>A0AAF0TXS5</accession>
<feature type="region of interest" description="Disordered" evidence="1">
    <location>
        <begin position="254"/>
        <end position="276"/>
    </location>
</feature>
<protein>
    <submittedName>
        <fullName evidence="2">Uncharacterized protein</fullName>
    </submittedName>
</protein>
<feature type="compositionally biased region" description="Basic and acidic residues" evidence="1">
    <location>
        <begin position="37"/>
        <end position="60"/>
    </location>
</feature>
<keyword evidence="3" id="KW-1185">Reference proteome</keyword>
<dbReference type="EMBL" id="CP133616">
    <property type="protein sequence ID" value="WMV30205.1"/>
    <property type="molecule type" value="Genomic_DNA"/>
</dbReference>
<proteinExistence type="predicted"/>
<feature type="region of interest" description="Disordered" evidence="1">
    <location>
        <begin position="20"/>
        <end position="60"/>
    </location>
</feature>
<gene>
    <name evidence="2" type="ORF">MTR67_023590</name>
</gene>
<feature type="region of interest" description="Disordered" evidence="1">
    <location>
        <begin position="184"/>
        <end position="231"/>
    </location>
</feature>
<evidence type="ECO:0000313" key="3">
    <source>
        <dbReference type="Proteomes" id="UP001234989"/>
    </source>
</evidence>
<dbReference type="Proteomes" id="UP001234989">
    <property type="component" value="Chromosome 5"/>
</dbReference>
<dbReference type="AlphaFoldDB" id="A0AAF0TXS5"/>
<organism evidence="2 3">
    <name type="scientific">Solanum verrucosum</name>
    <dbReference type="NCBI Taxonomy" id="315347"/>
    <lineage>
        <taxon>Eukaryota</taxon>
        <taxon>Viridiplantae</taxon>
        <taxon>Streptophyta</taxon>
        <taxon>Embryophyta</taxon>
        <taxon>Tracheophyta</taxon>
        <taxon>Spermatophyta</taxon>
        <taxon>Magnoliopsida</taxon>
        <taxon>eudicotyledons</taxon>
        <taxon>Gunneridae</taxon>
        <taxon>Pentapetalae</taxon>
        <taxon>asterids</taxon>
        <taxon>lamiids</taxon>
        <taxon>Solanales</taxon>
        <taxon>Solanaceae</taxon>
        <taxon>Solanoideae</taxon>
        <taxon>Solaneae</taxon>
        <taxon>Solanum</taxon>
    </lineage>
</organism>